<comment type="function">
    <text evidence="7 9">Binds 23S rRNA and is also seen to make contacts with the A and possibly P site tRNAs.</text>
</comment>
<dbReference type="GO" id="GO:0006412">
    <property type="term" value="P:translation"/>
    <property type="evidence" value="ECO:0007669"/>
    <property type="project" value="UniProtKB-UniRule"/>
</dbReference>
<evidence type="ECO:0000313" key="11">
    <source>
        <dbReference type="Proteomes" id="UP000019147"/>
    </source>
</evidence>
<proteinExistence type="inferred from homology"/>
<accession>A0A173DZ13</accession>
<dbReference type="PANTHER" id="PTHR12220:SF13">
    <property type="entry name" value="LARGE RIBOSOMAL SUBUNIT PROTEIN UL16M"/>
    <property type="match status" value="1"/>
</dbReference>
<evidence type="ECO:0000256" key="4">
    <source>
        <dbReference type="ARBA" id="ARBA00022980"/>
    </source>
</evidence>
<dbReference type="GeneID" id="81478158"/>
<dbReference type="InterPro" id="IPR047873">
    <property type="entry name" value="Ribosomal_uL16"/>
</dbReference>
<name>A0A173DZ13_9CHLA</name>
<dbReference type="PROSITE" id="PS00586">
    <property type="entry name" value="RIBOSOMAL_L16_1"/>
    <property type="match status" value="1"/>
</dbReference>
<keyword evidence="7 9" id="KW-0694">RNA-binding</keyword>
<evidence type="ECO:0000256" key="5">
    <source>
        <dbReference type="ARBA" id="ARBA00023274"/>
    </source>
</evidence>
<evidence type="ECO:0000256" key="9">
    <source>
        <dbReference type="RuleBase" id="RU004414"/>
    </source>
</evidence>
<comment type="subunit">
    <text evidence="7 9">Part of the 50S ribosomal subunit.</text>
</comment>
<dbReference type="NCBIfam" id="TIGR01164">
    <property type="entry name" value="rplP_bact"/>
    <property type="match status" value="1"/>
</dbReference>
<protein>
    <recommendedName>
        <fullName evidence="6 7">Large ribosomal subunit protein uL16</fullName>
    </recommendedName>
</protein>
<keyword evidence="4 7" id="KW-0689">Ribosomal protein</keyword>
<evidence type="ECO:0000256" key="1">
    <source>
        <dbReference type="ARBA" id="ARBA00008931"/>
    </source>
</evidence>
<dbReference type="GO" id="GO:0019843">
    <property type="term" value="F:rRNA binding"/>
    <property type="evidence" value="ECO:0007669"/>
    <property type="project" value="UniProtKB-UniRule"/>
</dbReference>
<evidence type="ECO:0000256" key="6">
    <source>
        <dbReference type="ARBA" id="ARBA00035198"/>
    </source>
</evidence>
<keyword evidence="3 7" id="KW-0699">rRNA-binding</keyword>
<dbReference type="FunFam" id="3.90.1170.10:FF:000001">
    <property type="entry name" value="50S ribosomal protein L16"/>
    <property type="match status" value="1"/>
</dbReference>
<dbReference type="InterPro" id="IPR020798">
    <property type="entry name" value="Ribosomal_uL16_CS"/>
</dbReference>
<dbReference type="AlphaFoldDB" id="A0A173DZ13"/>
<evidence type="ECO:0000313" key="10">
    <source>
        <dbReference type="EMBL" id="ANG66171.1"/>
    </source>
</evidence>
<sequence>MLMPKRMKFRKQQKGQFAGLSKGATFVDFGDFGMQALDRGWVTSRQIEACRVAINRYLKRKGKVWIRIFPDKSVSKKPAETRMGKGKGAPDHWVAVVRPGRILFEVANVSKEDAQDALRRAAAKLGIRTRFVKRVERV</sequence>
<gene>
    <name evidence="7" type="primary">rplP</name>
    <name evidence="10" type="ORF">M787_002420</name>
</gene>
<comment type="similarity">
    <text evidence="1 7 8">Belongs to the universal ribosomal protein uL16 family.</text>
</comment>
<evidence type="ECO:0000256" key="2">
    <source>
        <dbReference type="ARBA" id="ARBA00022555"/>
    </source>
</evidence>
<dbReference type="PANTHER" id="PTHR12220">
    <property type="entry name" value="50S/60S RIBOSOMAL PROTEIN L16"/>
    <property type="match status" value="1"/>
</dbReference>
<dbReference type="Proteomes" id="UP000019147">
    <property type="component" value="Chromosome"/>
</dbReference>
<dbReference type="InterPro" id="IPR000114">
    <property type="entry name" value="Ribosomal_uL16_bact-type"/>
</dbReference>
<dbReference type="HAMAP" id="MF_01342">
    <property type="entry name" value="Ribosomal_uL16"/>
    <property type="match status" value="1"/>
</dbReference>
<dbReference type="Gene3D" id="3.90.1170.10">
    <property type="entry name" value="Ribosomal protein L10e/L16"/>
    <property type="match status" value="1"/>
</dbReference>
<dbReference type="EMBL" id="CP015840">
    <property type="protein sequence ID" value="ANG66171.1"/>
    <property type="molecule type" value="Genomic_DNA"/>
</dbReference>
<evidence type="ECO:0000256" key="3">
    <source>
        <dbReference type="ARBA" id="ARBA00022730"/>
    </source>
</evidence>
<dbReference type="CDD" id="cd01433">
    <property type="entry name" value="Ribosomal_L16_L10e"/>
    <property type="match status" value="1"/>
</dbReference>
<dbReference type="PRINTS" id="PR00060">
    <property type="entry name" value="RIBOSOMALL16"/>
</dbReference>
<evidence type="ECO:0000256" key="7">
    <source>
        <dbReference type="HAMAP-Rule" id="MF_01342"/>
    </source>
</evidence>
<dbReference type="PROSITE" id="PS00701">
    <property type="entry name" value="RIBOSOMAL_L16_2"/>
    <property type="match status" value="1"/>
</dbReference>
<evidence type="ECO:0000256" key="8">
    <source>
        <dbReference type="RuleBase" id="RU004413"/>
    </source>
</evidence>
<dbReference type="SUPFAM" id="SSF54686">
    <property type="entry name" value="Ribosomal protein L16p/L10e"/>
    <property type="match status" value="1"/>
</dbReference>
<dbReference type="RefSeq" id="WP_021828871.1">
    <property type="nucleotide sequence ID" value="NZ_CP015840.1"/>
</dbReference>
<dbReference type="GO" id="GO:0000049">
    <property type="term" value="F:tRNA binding"/>
    <property type="evidence" value="ECO:0007669"/>
    <property type="project" value="UniProtKB-KW"/>
</dbReference>
<dbReference type="Pfam" id="PF00252">
    <property type="entry name" value="Ribosomal_L16"/>
    <property type="match status" value="1"/>
</dbReference>
<keyword evidence="5 7" id="KW-0687">Ribonucleoprotein</keyword>
<dbReference type="InterPro" id="IPR036920">
    <property type="entry name" value="Ribosomal_uL16_sf"/>
</dbReference>
<keyword evidence="2 7" id="KW-0820">tRNA-binding</keyword>
<dbReference type="GO" id="GO:0022625">
    <property type="term" value="C:cytosolic large ribosomal subunit"/>
    <property type="evidence" value="ECO:0007669"/>
    <property type="project" value="TreeGrafter"/>
</dbReference>
<dbReference type="InterPro" id="IPR016180">
    <property type="entry name" value="Ribosomal_uL16_dom"/>
</dbReference>
<organism evidence="10 11">
    <name type="scientific">Chlamydia gallinacea 08-1274/3</name>
    <dbReference type="NCBI Taxonomy" id="1143323"/>
    <lineage>
        <taxon>Bacteria</taxon>
        <taxon>Pseudomonadati</taxon>
        <taxon>Chlamydiota</taxon>
        <taxon>Chlamydiia</taxon>
        <taxon>Chlamydiales</taxon>
        <taxon>Chlamydiaceae</taxon>
        <taxon>Chlamydia/Chlamydophila group</taxon>
        <taxon>Chlamydia</taxon>
    </lineage>
</organism>
<dbReference type="eggNOG" id="COG0197">
    <property type="taxonomic scope" value="Bacteria"/>
</dbReference>
<dbReference type="GO" id="GO:0003735">
    <property type="term" value="F:structural constituent of ribosome"/>
    <property type="evidence" value="ECO:0007669"/>
    <property type="project" value="InterPro"/>
</dbReference>
<reference evidence="10 11" key="1">
    <citation type="journal article" date="2014" name="Syst. Appl. Microbiol.">
        <title>Evidence for the existence of two new members of the family Chlamydiaceae and proposal of Chlamydia avium sp. nov. and Chlamydia gallinacea sp. nov.</title>
        <authorList>
            <person name="Sachse K."/>
            <person name="Laroucau K."/>
            <person name="Riege K."/>
            <person name="Wehner S."/>
            <person name="Dilcher M."/>
            <person name="Creasy H.H."/>
            <person name="Weidmann M."/>
            <person name="Myers G."/>
            <person name="Vorimore F."/>
            <person name="Vicari N."/>
            <person name="Magnino S."/>
            <person name="Liebler-Tenorio E."/>
            <person name="Ruettger A."/>
            <person name="Bavoil P.M."/>
            <person name="Hufert F.T."/>
            <person name="Rossello-Mora R."/>
            <person name="Marz M."/>
        </authorList>
    </citation>
    <scope>NUCLEOTIDE SEQUENCE [LARGE SCALE GENOMIC DNA]</scope>
    <source>
        <strain evidence="10 11">08-1274/3</strain>
    </source>
</reference>
<dbReference type="OrthoDB" id="9802589at2"/>
<dbReference type="KEGG" id="cgz:M787_002420"/>
<dbReference type="STRING" id="1143323.M787_002420"/>